<dbReference type="InterPro" id="IPR001412">
    <property type="entry name" value="aa-tRNA-synth_I_CS"/>
</dbReference>
<feature type="transmembrane region" description="Helical" evidence="16">
    <location>
        <begin position="363"/>
        <end position="388"/>
    </location>
</feature>
<keyword evidence="16" id="KW-1133">Transmembrane helix</keyword>
<dbReference type="EMBL" id="CAJPEX010002402">
    <property type="protein sequence ID" value="CAG0920935.1"/>
    <property type="molecule type" value="Genomic_DNA"/>
</dbReference>
<dbReference type="Pfam" id="PF00579">
    <property type="entry name" value="tRNA-synt_1b"/>
    <property type="match status" value="1"/>
</dbReference>
<comment type="similarity">
    <text evidence="2">Belongs to the class-I aminoacyl-tRNA synthetase family.</text>
</comment>
<evidence type="ECO:0000256" key="12">
    <source>
        <dbReference type="ARBA" id="ARBA00030268"/>
    </source>
</evidence>
<keyword evidence="7" id="KW-0547">Nucleotide-binding</keyword>
<dbReference type="NCBIfam" id="TIGR00233">
    <property type="entry name" value="trpS"/>
    <property type="match status" value="1"/>
</dbReference>
<dbReference type="AlphaFoldDB" id="A0A7R9BUI2"/>
<dbReference type="Pfam" id="PF01145">
    <property type="entry name" value="Band_7"/>
    <property type="match status" value="1"/>
</dbReference>
<dbReference type="SUPFAM" id="SSF117892">
    <property type="entry name" value="Band 7/SPFH domain"/>
    <property type="match status" value="1"/>
</dbReference>
<dbReference type="GO" id="GO:0006436">
    <property type="term" value="P:tryptophanyl-tRNA aminoacylation"/>
    <property type="evidence" value="ECO:0007669"/>
    <property type="project" value="InterPro"/>
</dbReference>
<dbReference type="PROSITE" id="PS00178">
    <property type="entry name" value="AA_TRNA_LIGASE_I"/>
    <property type="match status" value="1"/>
</dbReference>
<dbReference type="SUPFAM" id="SSF52374">
    <property type="entry name" value="Nucleotidylyl transferase"/>
    <property type="match status" value="1"/>
</dbReference>
<keyword evidence="5" id="KW-1003">Cell membrane</keyword>
<feature type="transmembrane region" description="Helical" evidence="16">
    <location>
        <begin position="409"/>
        <end position="431"/>
    </location>
</feature>
<comment type="subcellular location">
    <subcellularLocation>
        <location evidence="1">Cell membrane</location>
    </subcellularLocation>
</comment>
<keyword evidence="10 16" id="KW-0472">Membrane</keyword>
<dbReference type="PANTHER" id="PTHR13806:SF31">
    <property type="entry name" value="FLOTILLIN-LIKE PROTEIN 1-RELATED"/>
    <property type="match status" value="1"/>
</dbReference>
<protein>
    <recommendedName>
        <fullName evidence="4">tryptophan--tRNA ligase</fullName>
        <ecNumber evidence="4">6.1.1.2</ecNumber>
    </recommendedName>
    <alternativeName>
        <fullName evidence="12">Tryptophanyl-tRNA synthetase</fullName>
    </alternativeName>
</protein>
<dbReference type="InterPro" id="IPR048376">
    <property type="entry name" value="YqiJ_N"/>
</dbReference>
<dbReference type="CDD" id="cd03399">
    <property type="entry name" value="SPFH_flotillin"/>
    <property type="match status" value="1"/>
</dbReference>
<evidence type="ECO:0000259" key="17">
    <source>
        <dbReference type="SMART" id="SM00244"/>
    </source>
</evidence>
<dbReference type="GO" id="GO:0004830">
    <property type="term" value="F:tryptophan-tRNA ligase activity"/>
    <property type="evidence" value="ECO:0007669"/>
    <property type="project" value="UniProtKB-EC"/>
</dbReference>
<reference evidence="18" key="1">
    <citation type="submission" date="2020-11" db="EMBL/GenBank/DDBJ databases">
        <authorList>
            <person name="Tran Van P."/>
        </authorList>
    </citation>
    <scope>NUCLEOTIDE SEQUENCE</scope>
</reference>
<evidence type="ECO:0000256" key="11">
    <source>
        <dbReference type="ARBA" id="ARBA00023146"/>
    </source>
</evidence>
<dbReference type="InterPro" id="IPR001107">
    <property type="entry name" value="Band_7"/>
</dbReference>
<dbReference type="InterPro" id="IPR014729">
    <property type="entry name" value="Rossmann-like_a/b/a_fold"/>
</dbReference>
<evidence type="ECO:0000256" key="9">
    <source>
        <dbReference type="ARBA" id="ARBA00022917"/>
    </source>
</evidence>
<evidence type="ECO:0000256" key="5">
    <source>
        <dbReference type="ARBA" id="ARBA00022475"/>
    </source>
</evidence>
<keyword evidence="6" id="KW-0436">Ligase</keyword>
<dbReference type="Gene3D" id="3.30.479.30">
    <property type="entry name" value="Band 7 domain"/>
    <property type="match status" value="1"/>
</dbReference>
<dbReference type="InterPro" id="IPR002305">
    <property type="entry name" value="aa-tRNA-synth_Ic"/>
</dbReference>
<evidence type="ECO:0000256" key="15">
    <source>
        <dbReference type="SAM" id="Coils"/>
    </source>
</evidence>
<keyword evidence="19" id="KW-1185">Reference proteome</keyword>
<evidence type="ECO:0000313" key="18">
    <source>
        <dbReference type="EMBL" id="CAD7280783.1"/>
    </source>
</evidence>
<feature type="domain" description="Band 7" evidence="17">
    <location>
        <begin position="428"/>
        <end position="597"/>
    </location>
</feature>
<dbReference type="PRINTS" id="PR01039">
    <property type="entry name" value="TRNASYNTHTRP"/>
</dbReference>
<dbReference type="FunFam" id="1.10.240.10:FF:000005">
    <property type="entry name" value="Tryptophan--tRNA ligase"/>
    <property type="match status" value="1"/>
</dbReference>
<evidence type="ECO:0000256" key="2">
    <source>
        <dbReference type="ARBA" id="ARBA00005594"/>
    </source>
</evidence>
<sequence>MSNQDNRPVILTGDRPTGQLHLGHFVGSLRSRVGLQDSHHQHLLLADAQAFTDNADNFEKVRRNILEVATDYLAVGIDPTKTTICVQSSLPALNELTMLYLNFVTVSRLERNPTIKSEIQMRGFERDIPAGFLCYPVAQAADITAFKATVVPVGEDQIPMIEQTNEIVRRLNRQIGQELLPECKALLSNMSRLPGFDGKAKMSKSLGNTIVLDATDKDIKKAVNAMYTDPNHLRVEDPGQVEDAFDPNKEEVEELKAHYRRGGLGDGTVKKRLEGVLKELITPIRERRMELAKDPDYIMDILKTGGGSQGLLDQFLPDDLGSTKDVDIALDADQGWLNALLDWLFIGRVPLLSILQTWTGSYWSAWIMAPLCLVLSMPMIRYSAMLIAKILPQDETTAIYSEELIGRTALIILGIIFAALVIIGIIIARLYRRSSKEISFVRTGFGGEKVILGGGAIVLPVLHEIIPVNMNTLRLEVRRADDQALITRDRMRVDVMAEFYVRVKPLAESIAVAAQTLGQKTMSPNELKNLVEGKFVDSLRAVAAEMAMEELHEKRVDFVQKVQQVVSEDLHKNGLELETVSLTGLDQTGFKYFNPQNAFDAEGLTKLTETIEDRRRKRNHIEQDADLAIKTKNLEAEQARLQIIREEEYAKLQQEREIAIRRAEQLAEIASQEAEKKREAEEARIAAEREVELKRIGAARDVESQNIQKSQIIEQAQVEQKKTIELAEQSRAIAIAEKSREESEAKASADRARAEAVKAEEEVITVRETQRAERQKAVELVAAKQAAEKDAIAITVAAEAGKQAAADDAEAVRIAAEAQAEQARLKAKGEADAKILLAQAMEKQYQVDADGTRAVNEANNVLSPEQVEMQIRLALLKYLPEIIRESVKPMENIDDIKILQVNGLGNVGSVASGVDGAESSQVALSDQVVNSALRYRTQAPLIDSLMNELGIQGGDINGLTQSLKPQSKAQ</sequence>
<dbReference type="InterPro" id="IPR027705">
    <property type="entry name" value="Flotillin_fam"/>
</dbReference>
<comment type="similarity">
    <text evidence="3 14">Belongs to the band 7/mec-2 family. Flotillin subfamily.</text>
</comment>
<comment type="catalytic activity">
    <reaction evidence="13">
        <text>tRNA(Trp) + L-tryptophan + ATP = L-tryptophyl-tRNA(Trp) + AMP + diphosphate + H(+)</text>
        <dbReference type="Rhea" id="RHEA:24080"/>
        <dbReference type="Rhea" id="RHEA-COMP:9671"/>
        <dbReference type="Rhea" id="RHEA-COMP:9705"/>
        <dbReference type="ChEBI" id="CHEBI:15378"/>
        <dbReference type="ChEBI" id="CHEBI:30616"/>
        <dbReference type="ChEBI" id="CHEBI:33019"/>
        <dbReference type="ChEBI" id="CHEBI:57912"/>
        <dbReference type="ChEBI" id="CHEBI:78442"/>
        <dbReference type="ChEBI" id="CHEBI:78535"/>
        <dbReference type="ChEBI" id="CHEBI:456215"/>
        <dbReference type="EC" id="6.1.1.2"/>
    </reaction>
</comment>
<evidence type="ECO:0000256" key="10">
    <source>
        <dbReference type="ARBA" id="ARBA00023136"/>
    </source>
</evidence>
<dbReference type="Gene3D" id="1.10.240.10">
    <property type="entry name" value="Tyrosyl-Transfer RNA Synthetase"/>
    <property type="match status" value="1"/>
</dbReference>
<dbReference type="EC" id="6.1.1.2" evidence="4"/>
<dbReference type="Gene3D" id="3.40.50.620">
    <property type="entry name" value="HUPs"/>
    <property type="match status" value="1"/>
</dbReference>
<keyword evidence="15" id="KW-0175">Coiled coil</keyword>
<organism evidence="18">
    <name type="scientific">Notodromas monacha</name>
    <dbReference type="NCBI Taxonomy" id="399045"/>
    <lineage>
        <taxon>Eukaryota</taxon>
        <taxon>Metazoa</taxon>
        <taxon>Ecdysozoa</taxon>
        <taxon>Arthropoda</taxon>
        <taxon>Crustacea</taxon>
        <taxon>Oligostraca</taxon>
        <taxon>Ostracoda</taxon>
        <taxon>Podocopa</taxon>
        <taxon>Podocopida</taxon>
        <taxon>Cypridocopina</taxon>
        <taxon>Cypridoidea</taxon>
        <taxon>Cyprididae</taxon>
        <taxon>Notodromas</taxon>
    </lineage>
</organism>
<evidence type="ECO:0000256" key="16">
    <source>
        <dbReference type="SAM" id="Phobius"/>
    </source>
</evidence>
<keyword evidence="16" id="KW-0812">Transmembrane</keyword>
<dbReference type="InterPro" id="IPR002306">
    <property type="entry name" value="Trp-tRNA-ligase"/>
</dbReference>
<dbReference type="GO" id="GO:0005886">
    <property type="term" value="C:plasma membrane"/>
    <property type="evidence" value="ECO:0007669"/>
    <property type="project" value="UniProtKB-SubCell"/>
</dbReference>
<proteinExistence type="inferred from homology"/>
<feature type="coiled-coil region" evidence="15">
    <location>
        <begin position="604"/>
        <end position="691"/>
    </location>
</feature>
<keyword evidence="11" id="KW-0030">Aminoacyl-tRNA synthetase</keyword>
<dbReference type="InterPro" id="IPR031905">
    <property type="entry name" value="Flotillin_C"/>
</dbReference>
<evidence type="ECO:0000313" key="19">
    <source>
        <dbReference type="Proteomes" id="UP000678499"/>
    </source>
</evidence>
<keyword evidence="8" id="KW-0067">ATP-binding</keyword>
<evidence type="ECO:0000256" key="13">
    <source>
        <dbReference type="ARBA" id="ARBA00049929"/>
    </source>
</evidence>
<dbReference type="GO" id="GO:0005524">
    <property type="term" value="F:ATP binding"/>
    <property type="evidence" value="ECO:0007669"/>
    <property type="project" value="UniProtKB-KW"/>
</dbReference>
<dbReference type="Pfam" id="PF21001">
    <property type="entry name" value="YqiJ_N"/>
    <property type="match status" value="1"/>
</dbReference>
<dbReference type="PANTHER" id="PTHR13806">
    <property type="entry name" value="FLOTILLIN-RELATED"/>
    <property type="match status" value="1"/>
</dbReference>
<gene>
    <name evidence="18" type="ORF">NMOB1V02_LOCUS8440</name>
</gene>
<evidence type="ECO:0000256" key="1">
    <source>
        <dbReference type="ARBA" id="ARBA00004236"/>
    </source>
</evidence>
<dbReference type="OrthoDB" id="15808at2759"/>
<evidence type="ECO:0000256" key="3">
    <source>
        <dbReference type="ARBA" id="ARBA00007161"/>
    </source>
</evidence>
<keyword evidence="9" id="KW-0648">Protein biosynthesis</keyword>
<dbReference type="Proteomes" id="UP000678499">
    <property type="component" value="Unassembled WGS sequence"/>
</dbReference>
<evidence type="ECO:0000256" key="7">
    <source>
        <dbReference type="ARBA" id="ARBA00022741"/>
    </source>
</evidence>
<dbReference type="Pfam" id="PF15975">
    <property type="entry name" value="Flot"/>
    <property type="match status" value="1"/>
</dbReference>
<dbReference type="EMBL" id="OA884439">
    <property type="protein sequence ID" value="CAD7280783.1"/>
    <property type="molecule type" value="Genomic_DNA"/>
</dbReference>
<evidence type="ECO:0000256" key="14">
    <source>
        <dbReference type="RuleBase" id="RU366054"/>
    </source>
</evidence>
<evidence type="ECO:0000256" key="6">
    <source>
        <dbReference type="ARBA" id="ARBA00022598"/>
    </source>
</evidence>
<dbReference type="CDD" id="cd00806">
    <property type="entry name" value="TrpRS_core"/>
    <property type="match status" value="1"/>
</dbReference>
<dbReference type="InterPro" id="IPR036013">
    <property type="entry name" value="Band_7/SPFH_dom_sf"/>
</dbReference>
<name>A0A7R9BUI2_9CRUS</name>
<dbReference type="SMART" id="SM00244">
    <property type="entry name" value="PHB"/>
    <property type="match status" value="1"/>
</dbReference>
<accession>A0A7R9BUI2</accession>
<evidence type="ECO:0000256" key="4">
    <source>
        <dbReference type="ARBA" id="ARBA00013161"/>
    </source>
</evidence>
<evidence type="ECO:0000256" key="8">
    <source>
        <dbReference type="ARBA" id="ARBA00022840"/>
    </source>
</evidence>
<feature type="coiled-coil region" evidence="15">
    <location>
        <begin position="726"/>
        <end position="769"/>
    </location>
</feature>